<organism evidence="3 4">
    <name type="scientific">Laccaria amethystina LaAM-08-1</name>
    <dbReference type="NCBI Taxonomy" id="1095629"/>
    <lineage>
        <taxon>Eukaryota</taxon>
        <taxon>Fungi</taxon>
        <taxon>Dikarya</taxon>
        <taxon>Basidiomycota</taxon>
        <taxon>Agaricomycotina</taxon>
        <taxon>Agaricomycetes</taxon>
        <taxon>Agaricomycetidae</taxon>
        <taxon>Agaricales</taxon>
        <taxon>Agaricineae</taxon>
        <taxon>Hydnangiaceae</taxon>
        <taxon>Laccaria</taxon>
    </lineage>
</organism>
<protein>
    <submittedName>
        <fullName evidence="3">Uncharacterized protein</fullName>
    </submittedName>
</protein>
<feature type="region of interest" description="Disordered" evidence="1">
    <location>
        <begin position="162"/>
        <end position="183"/>
    </location>
</feature>
<feature type="compositionally biased region" description="Low complexity" evidence="1">
    <location>
        <begin position="376"/>
        <end position="386"/>
    </location>
</feature>
<dbReference type="Proteomes" id="UP000054477">
    <property type="component" value="Unassembled WGS sequence"/>
</dbReference>
<name>A0A0C9XM11_9AGAR</name>
<evidence type="ECO:0000256" key="1">
    <source>
        <dbReference type="SAM" id="MobiDB-lite"/>
    </source>
</evidence>
<feature type="region of interest" description="Disordered" evidence="1">
    <location>
        <begin position="303"/>
        <end position="333"/>
    </location>
</feature>
<dbReference type="AlphaFoldDB" id="A0A0C9XM11"/>
<dbReference type="EMBL" id="KN838555">
    <property type="protein sequence ID" value="KIK06106.1"/>
    <property type="molecule type" value="Genomic_DNA"/>
</dbReference>
<sequence>MPSHVLGDQGPPSILDSTSVPIPVTVTQFAPPKVTVTVQLDPAASTLSADPSFVSVDIDPSRATLVTDPNVNRSKSAILTSSVIAVIVVGVVAVITATAFALYTYRGWICRQYGKRQKKSVHPSMAVKVAEVKETFEVKHNMGLGSAESFIGGSPSSMTFLGERPPRSKPASTKAMPTISSPLKSPPPAYAAAFDSAPSTSTSLTFPHHRSSSSPQSVLSTSPVSAPLPVLAHSSPSVINSLQFGSLVPLTTTVAYSHTPDPLVASIRIFPNERERDSPTPISFKSRNSLRLSCYSNDTPWFSYSGGEQSHRRDSGTSYRSSQEESNEQDEEGNVFTATIVSTHLAAAIQVYPDEREREPSSTPISPTSRVSSPHSYYSDEASSYPESEEEANQQGDGLFTAASASSNISPDVLAAAIQALSSEREREPRSPRCSFYSDNASLYSYYEDHTHSTTSGTSYRWSRAQGGELNGEGEGYEPHSSDVVTQQSRPFSIATNITTFRSPLLREGADWRPPLLPPNRGSALDSQEGEDELVSPSPSPSGSLPVANNVRLSSGGFPIEFKQPRKLPTPLSIVSAFGSKPDDARGLKVVEE</sequence>
<keyword evidence="2" id="KW-0812">Transmembrane</keyword>
<keyword evidence="2" id="KW-0472">Membrane</keyword>
<feature type="transmembrane region" description="Helical" evidence="2">
    <location>
        <begin position="83"/>
        <end position="105"/>
    </location>
</feature>
<accession>A0A0C9XM11</accession>
<proteinExistence type="predicted"/>
<feature type="region of interest" description="Disordered" evidence="1">
    <location>
        <begin position="354"/>
        <end position="395"/>
    </location>
</feature>
<feature type="compositionally biased region" description="Polar residues" evidence="1">
    <location>
        <begin position="361"/>
        <end position="375"/>
    </location>
</feature>
<keyword evidence="4" id="KW-1185">Reference proteome</keyword>
<keyword evidence="2" id="KW-1133">Transmembrane helix</keyword>
<gene>
    <name evidence="3" type="ORF">K443DRAFT_90026</name>
</gene>
<feature type="region of interest" description="Disordered" evidence="1">
    <location>
        <begin position="453"/>
        <end position="490"/>
    </location>
</feature>
<evidence type="ECO:0000313" key="4">
    <source>
        <dbReference type="Proteomes" id="UP000054477"/>
    </source>
</evidence>
<dbReference type="OrthoDB" id="10391079at2759"/>
<evidence type="ECO:0000313" key="3">
    <source>
        <dbReference type="EMBL" id="KIK06106.1"/>
    </source>
</evidence>
<feature type="region of interest" description="Disordered" evidence="1">
    <location>
        <begin position="201"/>
        <end position="223"/>
    </location>
</feature>
<reference evidence="4" key="2">
    <citation type="submission" date="2015-01" db="EMBL/GenBank/DDBJ databases">
        <title>Evolutionary Origins and Diversification of the Mycorrhizal Mutualists.</title>
        <authorList>
            <consortium name="DOE Joint Genome Institute"/>
            <consortium name="Mycorrhizal Genomics Consortium"/>
            <person name="Kohler A."/>
            <person name="Kuo A."/>
            <person name="Nagy L.G."/>
            <person name="Floudas D."/>
            <person name="Copeland A."/>
            <person name="Barry K.W."/>
            <person name="Cichocki N."/>
            <person name="Veneault-Fourrey C."/>
            <person name="LaButti K."/>
            <person name="Lindquist E.A."/>
            <person name="Lipzen A."/>
            <person name="Lundell T."/>
            <person name="Morin E."/>
            <person name="Murat C."/>
            <person name="Riley R."/>
            <person name="Ohm R."/>
            <person name="Sun H."/>
            <person name="Tunlid A."/>
            <person name="Henrissat B."/>
            <person name="Grigoriev I.V."/>
            <person name="Hibbett D.S."/>
            <person name="Martin F."/>
        </authorList>
    </citation>
    <scope>NUCLEOTIDE SEQUENCE [LARGE SCALE GENOMIC DNA]</scope>
    <source>
        <strain evidence="4">LaAM-08-1</strain>
    </source>
</reference>
<feature type="compositionally biased region" description="Low complexity" evidence="1">
    <location>
        <begin position="212"/>
        <end position="223"/>
    </location>
</feature>
<evidence type="ECO:0000256" key="2">
    <source>
        <dbReference type="SAM" id="Phobius"/>
    </source>
</evidence>
<dbReference type="HOGENOM" id="CLU_506286_0_0_1"/>
<feature type="region of interest" description="Disordered" evidence="1">
    <location>
        <begin position="509"/>
        <end position="550"/>
    </location>
</feature>
<reference evidence="3 4" key="1">
    <citation type="submission" date="2014-04" db="EMBL/GenBank/DDBJ databases">
        <authorList>
            <consortium name="DOE Joint Genome Institute"/>
            <person name="Kuo A."/>
            <person name="Kohler A."/>
            <person name="Nagy L.G."/>
            <person name="Floudas D."/>
            <person name="Copeland A."/>
            <person name="Barry K.W."/>
            <person name="Cichocki N."/>
            <person name="Veneault-Fourrey C."/>
            <person name="LaButti K."/>
            <person name="Lindquist E.A."/>
            <person name="Lipzen A."/>
            <person name="Lundell T."/>
            <person name="Morin E."/>
            <person name="Murat C."/>
            <person name="Sun H."/>
            <person name="Tunlid A."/>
            <person name="Henrissat B."/>
            <person name="Grigoriev I.V."/>
            <person name="Hibbett D.S."/>
            <person name="Martin F."/>
            <person name="Nordberg H.P."/>
            <person name="Cantor M.N."/>
            <person name="Hua S.X."/>
        </authorList>
    </citation>
    <scope>NUCLEOTIDE SEQUENCE [LARGE SCALE GENOMIC DNA]</scope>
    <source>
        <strain evidence="3 4">LaAM-08-1</strain>
    </source>
</reference>